<reference evidence="2 3" key="1">
    <citation type="submission" date="2019-04" db="EMBL/GenBank/DDBJ databases">
        <title>Annotation for the trematode Fasciola gigantica.</title>
        <authorList>
            <person name="Choi Y.-J."/>
        </authorList>
    </citation>
    <scope>NUCLEOTIDE SEQUENCE [LARGE SCALE GENOMIC DNA]</scope>
    <source>
        <strain evidence="2">Uganda_cow_1</strain>
    </source>
</reference>
<dbReference type="STRING" id="46835.A0A504YGT3"/>
<dbReference type="EMBL" id="SUNJ01010375">
    <property type="protein sequence ID" value="TPP59691.1"/>
    <property type="molecule type" value="Genomic_DNA"/>
</dbReference>
<comment type="caution">
    <text evidence="2">The sequence shown here is derived from an EMBL/GenBank/DDBJ whole genome shotgun (WGS) entry which is preliminary data.</text>
</comment>
<dbReference type="OrthoDB" id="9982946at2759"/>
<dbReference type="AlphaFoldDB" id="A0A504YGT3"/>
<dbReference type="Proteomes" id="UP000316759">
    <property type="component" value="Unassembled WGS sequence"/>
</dbReference>
<proteinExistence type="predicted"/>
<gene>
    <name evidence="2" type="ORF">FGIG_12156</name>
</gene>
<feature type="domain" description="DUF7044" evidence="1">
    <location>
        <begin position="74"/>
        <end position="142"/>
    </location>
</feature>
<evidence type="ECO:0000313" key="3">
    <source>
        <dbReference type="Proteomes" id="UP000316759"/>
    </source>
</evidence>
<keyword evidence="3" id="KW-1185">Reference proteome</keyword>
<dbReference type="Pfam" id="PF23071">
    <property type="entry name" value="DUF7044"/>
    <property type="match status" value="1"/>
</dbReference>
<accession>A0A504YGT3</accession>
<sequence>MVFQCPNLSHVQRRESENVVDLFVTWLNMVQPIHSSSLCYTTGVCKNNFFYGKRKRDNDANMADELIQTVQNFRGTCETIVAQNRRLENNVEDALILFKNRTNDCYFCYEFIVRSPNVLQYRRSKCSCSLSNNNLTLNCEQSSLFGIMTKLEISPSQLISISYRVYFELPTI</sequence>
<evidence type="ECO:0000259" key="1">
    <source>
        <dbReference type="Pfam" id="PF23071"/>
    </source>
</evidence>
<dbReference type="InterPro" id="IPR055472">
    <property type="entry name" value="DUF7044"/>
</dbReference>
<organism evidence="2 3">
    <name type="scientific">Fasciola gigantica</name>
    <name type="common">Giant liver fluke</name>
    <dbReference type="NCBI Taxonomy" id="46835"/>
    <lineage>
        <taxon>Eukaryota</taxon>
        <taxon>Metazoa</taxon>
        <taxon>Spiralia</taxon>
        <taxon>Lophotrochozoa</taxon>
        <taxon>Platyhelminthes</taxon>
        <taxon>Trematoda</taxon>
        <taxon>Digenea</taxon>
        <taxon>Plagiorchiida</taxon>
        <taxon>Echinostomata</taxon>
        <taxon>Echinostomatoidea</taxon>
        <taxon>Fasciolidae</taxon>
        <taxon>Fasciola</taxon>
    </lineage>
</organism>
<evidence type="ECO:0000313" key="2">
    <source>
        <dbReference type="EMBL" id="TPP59691.1"/>
    </source>
</evidence>
<name>A0A504YGT3_FASGI</name>
<protein>
    <recommendedName>
        <fullName evidence="1">DUF7044 domain-containing protein</fullName>
    </recommendedName>
</protein>